<reference evidence="1 2" key="1">
    <citation type="submission" date="2019-09" db="EMBL/GenBank/DDBJ databases">
        <title>Genome sequence of Roseospira marina, one of the more divergent members of the non-sulfur purple photosynthetic bacterial family, the Rhodospirillaceae.</title>
        <authorList>
            <person name="Meyer T."/>
            <person name="Kyndt J."/>
        </authorList>
    </citation>
    <scope>NUCLEOTIDE SEQUENCE [LARGE SCALE GENOMIC DNA]</scope>
    <source>
        <strain evidence="1 2">DSM 15113</strain>
    </source>
</reference>
<dbReference type="CDD" id="cd02513">
    <property type="entry name" value="CMP-NeuAc_Synthase"/>
    <property type="match status" value="1"/>
</dbReference>
<keyword evidence="2" id="KW-1185">Reference proteome</keyword>
<dbReference type="PANTHER" id="PTHR21485">
    <property type="entry name" value="HAD SUPERFAMILY MEMBERS CMAS AND KDSC"/>
    <property type="match status" value="1"/>
</dbReference>
<dbReference type="PANTHER" id="PTHR21485:SF6">
    <property type="entry name" value="N-ACYLNEURAMINATE CYTIDYLYLTRANSFERASE-RELATED"/>
    <property type="match status" value="1"/>
</dbReference>
<dbReference type="SUPFAM" id="SSF53448">
    <property type="entry name" value="Nucleotide-diphospho-sugar transferases"/>
    <property type="match status" value="1"/>
</dbReference>
<dbReference type="Gene3D" id="3.90.550.10">
    <property type="entry name" value="Spore Coat Polysaccharide Biosynthesis Protein SpsA, Chain A"/>
    <property type="match status" value="1"/>
</dbReference>
<gene>
    <name evidence="1" type="ORF">F1188_16575</name>
</gene>
<comment type="caution">
    <text evidence="1">The sequence shown here is derived from an EMBL/GenBank/DDBJ whole genome shotgun (WGS) entry which is preliminary data.</text>
</comment>
<dbReference type="OrthoDB" id="9805604at2"/>
<dbReference type="InterPro" id="IPR050793">
    <property type="entry name" value="CMP-NeuNAc_synthase"/>
</dbReference>
<dbReference type="Proteomes" id="UP000324065">
    <property type="component" value="Unassembled WGS sequence"/>
</dbReference>
<dbReference type="GO" id="GO:0008781">
    <property type="term" value="F:N-acylneuraminate cytidylyltransferase activity"/>
    <property type="evidence" value="ECO:0007669"/>
    <property type="project" value="TreeGrafter"/>
</dbReference>
<evidence type="ECO:0000313" key="2">
    <source>
        <dbReference type="Proteomes" id="UP000324065"/>
    </source>
</evidence>
<dbReference type="Pfam" id="PF02348">
    <property type="entry name" value="CTP_transf_3"/>
    <property type="match status" value="1"/>
</dbReference>
<dbReference type="AlphaFoldDB" id="A0A5M6I8Q2"/>
<dbReference type="EMBL" id="VWPJ01000019">
    <property type="protein sequence ID" value="KAA5604307.1"/>
    <property type="molecule type" value="Genomic_DNA"/>
</dbReference>
<protein>
    <submittedName>
        <fullName evidence="1">Acylneuraminate cytidylyltransferase family protein</fullName>
    </submittedName>
</protein>
<dbReference type="InterPro" id="IPR029044">
    <property type="entry name" value="Nucleotide-diphossugar_trans"/>
</dbReference>
<name>A0A5M6I8Q2_9PROT</name>
<keyword evidence="1" id="KW-0808">Transferase</keyword>
<accession>A0A5M6I8Q2</accession>
<organism evidence="1 2">
    <name type="scientific">Roseospira marina</name>
    <dbReference type="NCBI Taxonomy" id="140057"/>
    <lineage>
        <taxon>Bacteria</taxon>
        <taxon>Pseudomonadati</taxon>
        <taxon>Pseudomonadota</taxon>
        <taxon>Alphaproteobacteria</taxon>
        <taxon>Rhodospirillales</taxon>
        <taxon>Rhodospirillaceae</taxon>
        <taxon>Roseospira</taxon>
    </lineage>
</organism>
<dbReference type="RefSeq" id="WP_150063564.1">
    <property type="nucleotide sequence ID" value="NZ_JACHII010000018.1"/>
</dbReference>
<evidence type="ECO:0000313" key="1">
    <source>
        <dbReference type="EMBL" id="KAA5604307.1"/>
    </source>
</evidence>
<dbReference type="InterPro" id="IPR003329">
    <property type="entry name" value="Cytidylyl_trans"/>
</dbReference>
<keyword evidence="1" id="KW-0548">Nucleotidyltransferase</keyword>
<proteinExistence type="predicted"/>
<sequence length="238" mass="25336">MNETRSSGLRAAVTAILPVRGTSERVPGKNRRPLAGRPLFHHILATLRRVPAIGTVVVNSDDPALLDAAKAAFPGIVTLRRPPALSAPETSMNAVLRDTVDRLAQDGADGGLLLQTHATNPFLTAGTITAALAAFRDAAPAYDSLFTVTRRQVRLWDGGGQPINHDPARLLPTQDLPPVFEENSCLYLFTAASLRAHGTRIGARPLLFETPALESLDIDDPADFALAEALAAHPARPV</sequence>